<sequence length="109" mass="12786">MKQFLLSTINDILKGAKPPLGTLVDIHPRQLAPLFGLQHWGKMQPPLLSNEAEIIRYVHKQALLKNQEVRNIKVHWTSMTVRYQYKSLNQTQWRGERLMIIPFQPEITD</sequence>
<gene>
    <name evidence="1" type="ORF">GK108_12245</name>
</gene>
<keyword evidence="2" id="KW-1185">Reference proteome</keyword>
<protein>
    <submittedName>
        <fullName evidence="1">Uncharacterized protein</fullName>
    </submittedName>
</protein>
<proteinExistence type="predicted"/>
<name>A0A6L9L4U5_9BACT</name>
<dbReference type="EMBL" id="JAAFZH010000004">
    <property type="protein sequence ID" value="NDU95645.1"/>
    <property type="molecule type" value="Genomic_DNA"/>
</dbReference>
<comment type="caution">
    <text evidence="1">The sequence shown here is derived from an EMBL/GenBank/DDBJ whole genome shotgun (WGS) entry which is preliminary data.</text>
</comment>
<dbReference type="Proteomes" id="UP000474175">
    <property type="component" value="Unassembled WGS sequence"/>
</dbReference>
<reference evidence="1 2" key="1">
    <citation type="submission" date="2020-02" db="EMBL/GenBank/DDBJ databases">
        <title>Draft genome sequence of two Spirosoma agri KCTC 52727 and Spirosoma terrae KCTC 52035.</title>
        <authorList>
            <person name="Rojas J."/>
            <person name="Ambika Manirajan B."/>
            <person name="Suarez C."/>
            <person name="Ratering S."/>
            <person name="Schnell S."/>
        </authorList>
    </citation>
    <scope>NUCLEOTIDE SEQUENCE [LARGE SCALE GENOMIC DNA]</scope>
    <source>
        <strain evidence="1 2">KCTC 52035</strain>
    </source>
</reference>
<accession>A0A6L9L4U5</accession>
<evidence type="ECO:0000313" key="2">
    <source>
        <dbReference type="Proteomes" id="UP000474175"/>
    </source>
</evidence>
<dbReference type="RefSeq" id="WP_163948080.1">
    <property type="nucleotide sequence ID" value="NZ_JAAFZH010000004.1"/>
</dbReference>
<evidence type="ECO:0000313" key="1">
    <source>
        <dbReference type="EMBL" id="NDU95645.1"/>
    </source>
</evidence>
<dbReference type="AlphaFoldDB" id="A0A6L9L4U5"/>
<organism evidence="1 2">
    <name type="scientific">Spirosoma terrae</name>
    <dbReference type="NCBI Taxonomy" id="1968276"/>
    <lineage>
        <taxon>Bacteria</taxon>
        <taxon>Pseudomonadati</taxon>
        <taxon>Bacteroidota</taxon>
        <taxon>Cytophagia</taxon>
        <taxon>Cytophagales</taxon>
        <taxon>Cytophagaceae</taxon>
        <taxon>Spirosoma</taxon>
    </lineage>
</organism>